<protein>
    <recommendedName>
        <fullName evidence="6">Transcription factor domain-containing protein</fullName>
    </recommendedName>
</protein>
<dbReference type="PANTHER" id="PTHR47657">
    <property type="entry name" value="STEROL REGULATORY ELEMENT-BINDING PROTEIN ECM22"/>
    <property type="match status" value="1"/>
</dbReference>
<dbReference type="GO" id="GO:0000981">
    <property type="term" value="F:DNA-binding transcription factor activity, RNA polymerase II-specific"/>
    <property type="evidence" value="ECO:0007669"/>
    <property type="project" value="TreeGrafter"/>
</dbReference>
<dbReference type="InterPro" id="IPR052400">
    <property type="entry name" value="Zn2-C6_fungal_TF"/>
</dbReference>
<dbReference type="Proteomes" id="UP001175353">
    <property type="component" value="Unassembled WGS sequence"/>
</dbReference>
<sequence length="478" mass="52724">MESVGSDTEGQGSPEQPSVVLTPGSESRIDAWQQTGSFPYPELQVFPPPQTHEYSKNELRLIHHLSSISNDLLLRGTSHLTVWAHKMPKFLSIASSHPYVMHALLSFSANHLAWAHSATETRNLYLHHGSIALRGLHEAIGNFSRANADSVLAASLLLLWQATDWRSWSSLRAGIQSVLSAMQSWKHESLFVEYIAQEDLLTAAFRLRRRSSSVDPTKKGVILQNAAFAMQALRATLAGHELELHYINQLLAYIQQLQGLGPIQTPEQQFNHLYQLRKWLFWVPISLLRRPGGQGPAMLTLAHFYAVALTLEPLFPDLGSFFCSATALSPLEAIIAVTDGMQSEHTAEIASLMQFPRHAAYSYRNHAMQIQQAALQQQQPFLGVNPDTLNYASIGNLSPAFAPSTPHYSSTQPTSAPASYLEVPSHPSFTSGTQAWGLPSPSLSVQSPSSSSAQLYSTQEENIYGYIGGFVQPMAVWT</sequence>
<reference evidence="3" key="2">
    <citation type="submission" date="2023-06" db="EMBL/GenBank/DDBJ databases">
        <title>Black Yeasts Isolated from many extreme environments.</title>
        <authorList>
            <person name="Coleine C."/>
            <person name="Stajich J.E."/>
            <person name="Selbmann L."/>
        </authorList>
    </citation>
    <scope>NUCLEOTIDE SEQUENCE</scope>
    <source>
        <strain evidence="3">CCFEE 5200</strain>
    </source>
</reference>
<evidence type="ECO:0000313" key="3">
    <source>
        <dbReference type="EMBL" id="KAK0996125.1"/>
    </source>
</evidence>
<dbReference type="Proteomes" id="UP001168146">
    <property type="component" value="Unassembled WGS sequence"/>
</dbReference>
<evidence type="ECO:0008006" key="6">
    <source>
        <dbReference type="Google" id="ProtNLM"/>
    </source>
</evidence>
<dbReference type="EMBL" id="JAUJLE010000050">
    <property type="protein sequence ID" value="KAK0996125.1"/>
    <property type="molecule type" value="Genomic_DNA"/>
</dbReference>
<gene>
    <name evidence="2" type="ORF">LTR82_008574</name>
    <name evidence="3" type="ORF">LTR91_007098</name>
</gene>
<proteinExistence type="predicted"/>
<evidence type="ECO:0000313" key="2">
    <source>
        <dbReference type="EMBL" id="KAK0320459.1"/>
    </source>
</evidence>
<evidence type="ECO:0000313" key="4">
    <source>
        <dbReference type="Proteomes" id="UP001168146"/>
    </source>
</evidence>
<accession>A0AAN6FN48</accession>
<evidence type="ECO:0000313" key="5">
    <source>
        <dbReference type="Proteomes" id="UP001175353"/>
    </source>
</evidence>
<name>A0AAN6FN48_9PEZI</name>
<dbReference type="PANTHER" id="PTHR47657:SF12">
    <property type="entry name" value="ZN(II)2CYS6 TRANSCRIPTION FACTOR (EUROFUNG)"/>
    <property type="match status" value="1"/>
</dbReference>
<dbReference type="InterPro" id="IPR021858">
    <property type="entry name" value="Fun_TF"/>
</dbReference>
<reference evidence="2" key="1">
    <citation type="submission" date="2021-12" db="EMBL/GenBank/DDBJ databases">
        <title>Black yeast isolated from Biological Soil Crust.</title>
        <authorList>
            <person name="Kurbessoian T."/>
        </authorList>
    </citation>
    <scope>NUCLEOTIDE SEQUENCE</scope>
    <source>
        <strain evidence="2">CCFEE 5208</strain>
    </source>
</reference>
<organism evidence="2 4">
    <name type="scientific">Friedmanniomyces endolithicus</name>
    <dbReference type="NCBI Taxonomy" id="329885"/>
    <lineage>
        <taxon>Eukaryota</taxon>
        <taxon>Fungi</taxon>
        <taxon>Dikarya</taxon>
        <taxon>Ascomycota</taxon>
        <taxon>Pezizomycotina</taxon>
        <taxon>Dothideomycetes</taxon>
        <taxon>Dothideomycetidae</taxon>
        <taxon>Mycosphaerellales</taxon>
        <taxon>Teratosphaeriaceae</taxon>
        <taxon>Friedmanniomyces</taxon>
    </lineage>
</organism>
<dbReference type="EMBL" id="JASUXU010000025">
    <property type="protein sequence ID" value="KAK0320459.1"/>
    <property type="molecule type" value="Genomic_DNA"/>
</dbReference>
<feature type="region of interest" description="Disordered" evidence="1">
    <location>
        <begin position="1"/>
        <end position="26"/>
    </location>
</feature>
<feature type="compositionally biased region" description="Polar residues" evidence="1">
    <location>
        <begin position="1"/>
        <end position="16"/>
    </location>
</feature>
<comment type="caution">
    <text evidence="2">The sequence shown here is derived from an EMBL/GenBank/DDBJ whole genome shotgun (WGS) entry which is preliminary data.</text>
</comment>
<dbReference type="AlphaFoldDB" id="A0AAN6FN48"/>
<dbReference type="Pfam" id="PF11951">
    <property type="entry name" value="Fungal_trans_2"/>
    <property type="match status" value="1"/>
</dbReference>
<keyword evidence="5" id="KW-1185">Reference proteome</keyword>
<evidence type="ECO:0000256" key="1">
    <source>
        <dbReference type="SAM" id="MobiDB-lite"/>
    </source>
</evidence>